<feature type="domain" description="DDE Tnp4" evidence="8">
    <location>
        <begin position="171"/>
        <end position="335"/>
    </location>
</feature>
<keyword evidence="7" id="KW-0539">Nucleus</keyword>
<keyword evidence="11" id="KW-1185">Reference proteome</keyword>
<comment type="cofactor">
    <cofactor evidence="1">
        <name>a divalent metal cation</name>
        <dbReference type="ChEBI" id="CHEBI:60240"/>
    </cofactor>
</comment>
<evidence type="ECO:0000256" key="5">
    <source>
        <dbReference type="ARBA" id="ARBA00022723"/>
    </source>
</evidence>
<accession>A0AAV0X0R6</accession>
<dbReference type="InterPro" id="IPR027806">
    <property type="entry name" value="HARBI1_dom"/>
</dbReference>
<evidence type="ECO:0000256" key="4">
    <source>
        <dbReference type="ARBA" id="ARBA00022722"/>
    </source>
</evidence>
<evidence type="ECO:0000259" key="9">
    <source>
        <dbReference type="Pfam" id="PF26138"/>
    </source>
</evidence>
<evidence type="ECO:0000256" key="7">
    <source>
        <dbReference type="ARBA" id="ARBA00023242"/>
    </source>
</evidence>
<dbReference type="InterPro" id="IPR058353">
    <property type="entry name" value="DUF8040"/>
</dbReference>
<name>A0AAV0X0R6_9HEMI</name>
<evidence type="ECO:0000313" key="10">
    <source>
        <dbReference type="EMBL" id="CAI6361718.1"/>
    </source>
</evidence>
<reference evidence="10 11" key="1">
    <citation type="submission" date="2023-01" db="EMBL/GenBank/DDBJ databases">
        <authorList>
            <person name="Whitehead M."/>
        </authorList>
    </citation>
    <scope>NUCLEOTIDE SEQUENCE [LARGE SCALE GENOMIC DNA]</scope>
</reference>
<dbReference type="PANTHER" id="PTHR22930:SF269">
    <property type="entry name" value="NUCLEASE HARBI1-LIKE PROTEIN"/>
    <property type="match status" value="1"/>
</dbReference>
<keyword evidence="4" id="KW-0540">Nuclease</keyword>
<comment type="subcellular location">
    <subcellularLocation>
        <location evidence="2">Nucleus</location>
    </subcellularLocation>
</comment>
<dbReference type="Pfam" id="PF26138">
    <property type="entry name" value="DUF8040"/>
    <property type="match status" value="1"/>
</dbReference>
<proteinExistence type="inferred from homology"/>
<evidence type="ECO:0008006" key="12">
    <source>
        <dbReference type="Google" id="ProtNLM"/>
    </source>
</evidence>
<evidence type="ECO:0000256" key="3">
    <source>
        <dbReference type="ARBA" id="ARBA00006958"/>
    </source>
</evidence>
<dbReference type="GO" id="GO:0004518">
    <property type="term" value="F:nuclease activity"/>
    <property type="evidence" value="ECO:0007669"/>
    <property type="project" value="UniProtKB-KW"/>
</dbReference>
<comment type="similarity">
    <text evidence="3">Belongs to the HARBI1 family.</text>
</comment>
<evidence type="ECO:0000256" key="6">
    <source>
        <dbReference type="ARBA" id="ARBA00022801"/>
    </source>
</evidence>
<dbReference type="Pfam" id="PF13359">
    <property type="entry name" value="DDE_Tnp_4"/>
    <property type="match status" value="1"/>
</dbReference>
<comment type="caution">
    <text evidence="10">The sequence shown here is derived from an EMBL/GenBank/DDBJ whole genome shotgun (WGS) entry which is preliminary data.</text>
</comment>
<organism evidence="10 11">
    <name type="scientific">Macrosiphum euphorbiae</name>
    <name type="common">potato aphid</name>
    <dbReference type="NCBI Taxonomy" id="13131"/>
    <lineage>
        <taxon>Eukaryota</taxon>
        <taxon>Metazoa</taxon>
        <taxon>Ecdysozoa</taxon>
        <taxon>Arthropoda</taxon>
        <taxon>Hexapoda</taxon>
        <taxon>Insecta</taxon>
        <taxon>Pterygota</taxon>
        <taxon>Neoptera</taxon>
        <taxon>Paraneoptera</taxon>
        <taxon>Hemiptera</taxon>
        <taxon>Sternorrhyncha</taxon>
        <taxon>Aphidomorpha</taxon>
        <taxon>Aphidoidea</taxon>
        <taxon>Aphididae</taxon>
        <taxon>Macrosiphini</taxon>
        <taxon>Macrosiphum</taxon>
    </lineage>
</organism>
<sequence>MFTRKKKVIIAYYLYKKMQQKEKRKKKMWVHPILLERKRYGIFYTLFEDLKKDETKFFNFFRMSQVTFQKLLTLVQDKLRHDDTNMRESITPAERLAVTLRYLASGSTFTDLQYTFRIGIKTISYIVREVCTTIWTELCNIYMKIPSKDDWLMIANNFESAANFPLCLGAIDGKHIRVIKPEQSGSMFLNYKHYFSIVLMAVTDTNYNYIFIDVGAYGKECDSAVFKQTQFWKNLLNDRLNIPSSTNKLGTDCDLPYVFVADEAFVLHEHVLRPFGGHQLDELKSTFNYRLTRARRYVECTFGIMANKWRILHRPLNVSTDLAVDIVKTCCLLQNFIHKEEGIINSISSDSTTENLNSDLRQLPRSNSVRGSLTSNMIRNKFAEYFVSPEGRLPWQNQYI</sequence>
<feature type="domain" description="DUF8040" evidence="9">
    <location>
        <begin position="50"/>
        <end position="134"/>
    </location>
</feature>
<evidence type="ECO:0000313" key="11">
    <source>
        <dbReference type="Proteomes" id="UP001160148"/>
    </source>
</evidence>
<dbReference type="AlphaFoldDB" id="A0AAV0X0R6"/>
<dbReference type="GO" id="GO:0016787">
    <property type="term" value="F:hydrolase activity"/>
    <property type="evidence" value="ECO:0007669"/>
    <property type="project" value="UniProtKB-KW"/>
</dbReference>
<dbReference type="GO" id="GO:0046872">
    <property type="term" value="F:metal ion binding"/>
    <property type="evidence" value="ECO:0007669"/>
    <property type="project" value="UniProtKB-KW"/>
</dbReference>
<dbReference type="Proteomes" id="UP001160148">
    <property type="component" value="Unassembled WGS sequence"/>
</dbReference>
<dbReference type="EMBL" id="CARXXK010000003">
    <property type="protein sequence ID" value="CAI6361718.1"/>
    <property type="molecule type" value="Genomic_DNA"/>
</dbReference>
<keyword evidence="6" id="KW-0378">Hydrolase</keyword>
<dbReference type="InterPro" id="IPR045249">
    <property type="entry name" value="HARBI1-like"/>
</dbReference>
<evidence type="ECO:0000259" key="8">
    <source>
        <dbReference type="Pfam" id="PF13359"/>
    </source>
</evidence>
<evidence type="ECO:0000256" key="2">
    <source>
        <dbReference type="ARBA" id="ARBA00004123"/>
    </source>
</evidence>
<keyword evidence="5" id="KW-0479">Metal-binding</keyword>
<dbReference type="PANTHER" id="PTHR22930">
    <property type="match status" value="1"/>
</dbReference>
<protein>
    <recommendedName>
        <fullName evidence="12">DDE Tnp4 domain-containing protein</fullName>
    </recommendedName>
</protein>
<dbReference type="GO" id="GO:0005634">
    <property type="term" value="C:nucleus"/>
    <property type="evidence" value="ECO:0007669"/>
    <property type="project" value="UniProtKB-SubCell"/>
</dbReference>
<gene>
    <name evidence="10" type="ORF">MEUPH1_LOCUS16868</name>
</gene>
<evidence type="ECO:0000256" key="1">
    <source>
        <dbReference type="ARBA" id="ARBA00001968"/>
    </source>
</evidence>